<dbReference type="AlphaFoldDB" id="A0A7K0DI26"/>
<dbReference type="InterPro" id="IPR032710">
    <property type="entry name" value="NTF2-like_dom_sf"/>
</dbReference>
<comment type="similarity">
    <text evidence="1">Belongs to the sigma-70 factor family. ECF subfamily.</text>
</comment>
<dbReference type="InterPro" id="IPR014305">
    <property type="entry name" value="RNA_pol_sigma-G_actinobac"/>
</dbReference>
<comment type="subunit">
    <text evidence="2">Interacts transiently with the RNA polymerase catalytic core formed by RpoA, RpoB, RpoC and RpoZ (2 alpha, 1 beta, 1 beta' and 1 omega subunit) to form the RNA polymerase holoenzyme that can initiate transcription.</text>
</comment>
<dbReference type="InterPro" id="IPR039425">
    <property type="entry name" value="RNA_pol_sigma-70-like"/>
</dbReference>
<keyword evidence="5" id="KW-0238">DNA-binding</keyword>
<accession>A0A7K0DI26</accession>
<organism evidence="10 11">
    <name type="scientific">Nocardia aurantia</name>
    <dbReference type="NCBI Taxonomy" id="2585199"/>
    <lineage>
        <taxon>Bacteria</taxon>
        <taxon>Bacillati</taxon>
        <taxon>Actinomycetota</taxon>
        <taxon>Actinomycetes</taxon>
        <taxon>Mycobacteriales</taxon>
        <taxon>Nocardiaceae</taxon>
        <taxon>Nocardia</taxon>
    </lineage>
</organism>
<dbReference type="GO" id="GO:0006352">
    <property type="term" value="P:DNA-templated transcription initiation"/>
    <property type="evidence" value="ECO:0007669"/>
    <property type="project" value="InterPro"/>
</dbReference>
<keyword evidence="6" id="KW-0804">Transcription</keyword>
<dbReference type="SUPFAM" id="SSF88946">
    <property type="entry name" value="Sigma2 domain of RNA polymerase sigma factors"/>
    <property type="match status" value="1"/>
</dbReference>
<evidence type="ECO:0000313" key="11">
    <source>
        <dbReference type="Proteomes" id="UP000431401"/>
    </source>
</evidence>
<dbReference type="Pfam" id="PF08281">
    <property type="entry name" value="Sigma70_r4_2"/>
    <property type="match status" value="1"/>
</dbReference>
<proteinExistence type="inferred from homology"/>
<dbReference type="InterPro" id="IPR037401">
    <property type="entry name" value="SnoaL-like"/>
</dbReference>
<dbReference type="InterPro" id="IPR036388">
    <property type="entry name" value="WH-like_DNA-bd_sf"/>
</dbReference>
<dbReference type="GO" id="GO:0003677">
    <property type="term" value="F:DNA binding"/>
    <property type="evidence" value="ECO:0007669"/>
    <property type="project" value="UniProtKB-KW"/>
</dbReference>
<comment type="caution">
    <text evidence="10">The sequence shown here is derived from an EMBL/GenBank/DDBJ whole genome shotgun (WGS) entry which is preliminary data.</text>
</comment>
<dbReference type="InterPro" id="IPR007627">
    <property type="entry name" value="RNA_pol_sigma70_r2"/>
</dbReference>
<dbReference type="InterPro" id="IPR013249">
    <property type="entry name" value="RNA_pol_sigma70_r4_t2"/>
</dbReference>
<evidence type="ECO:0000256" key="5">
    <source>
        <dbReference type="ARBA" id="ARBA00023125"/>
    </source>
</evidence>
<evidence type="ECO:0000256" key="4">
    <source>
        <dbReference type="ARBA" id="ARBA00023082"/>
    </source>
</evidence>
<dbReference type="InterPro" id="IPR013324">
    <property type="entry name" value="RNA_pol_sigma_r3/r4-like"/>
</dbReference>
<dbReference type="Proteomes" id="UP000431401">
    <property type="component" value="Unassembled WGS sequence"/>
</dbReference>
<evidence type="ECO:0000256" key="1">
    <source>
        <dbReference type="ARBA" id="ARBA00010641"/>
    </source>
</evidence>
<evidence type="ECO:0000259" key="7">
    <source>
        <dbReference type="Pfam" id="PF04542"/>
    </source>
</evidence>
<dbReference type="SUPFAM" id="SSF88659">
    <property type="entry name" value="Sigma3 and sigma4 domains of RNA polymerase sigma factors"/>
    <property type="match status" value="1"/>
</dbReference>
<evidence type="ECO:0000259" key="9">
    <source>
        <dbReference type="Pfam" id="PF12680"/>
    </source>
</evidence>
<sequence length="325" mass="34428">MSASTGAAATEPGALEAARIPLTGYCYRMLGSAADAEDAVQETLLRAYLRLDTFDPARSRLSTWLHAIATNICLDLLRGRTRRMLTWDGPVAGGFDPGSALPPDRWIEPMPDAALIATRDPAEVVAQRESVRLAFVAALQHLPPRQRAVLVLREVLAFTASETADMLGVSAAAVNSALQRARATLAAARTTPAEAPDPADRADRDLIRRYVTAFEAHDVAALAALLCEDAESGMPPLAWRLTGRETIVAVFAAADACVGDRLIEVAMNGSIGFGQYRLDGAGVPRPFALLAITTRGGAIAEQVTFLGTADRFAEFGLPAVPAPRG</sequence>
<dbReference type="NCBIfam" id="TIGR02937">
    <property type="entry name" value="sigma70-ECF"/>
    <property type="match status" value="1"/>
</dbReference>
<evidence type="ECO:0000313" key="10">
    <source>
        <dbReference type="EMBL" id="MQY25307.1"/>
    </source>
</evidence>
<dbReference type="RefSeq" id="WP_319942534.1">
    <property type="nucleotide sequence ID" value="NZ_WEGI01000002.1"/>
</dbReference>
<dbReference type="Pfam" id="PF12680">
    <property type="entry name" value="SnoaL_2"/>
    <property type="match status" value="1"/>
</dbReference>
<dbReference type="GO" id="GO:0016987">
    <property type="term" value="F:sigma factor activity"/>
    <property type="evidence" value="ECO:0007669"/>
    <property type="project" value="UniProtKB-KW"/>
</dbReference>
<dbReference type="NCBIfam" id="NF006089">
    <property type="entry name" value="PRK08241.1"/>
    <property type="match status" value="1"/>
</dbReference>
<gene>
    <name evidence="10" type="primary">sigG_2</name>
    <name evidence="10" type="ORF">NRB56_08630</name>
</gene>
<keyword evidence="4" id="KW-0731">Sigma factor</keyword>
<name>A0A7K0DI26_9NOCA</name>
<keyword evidence="11" id="KW-1185">Reference proteome</keyword>
<feature type="domain" description="RNA polymerase sigma factor 70 region 4 type 2" evidence="8">
    <location>
        <begin position="133"/>
        <end position="185"/>
    </location>
</feature>
<feature type="domain" description="RNA polymerase sigma-70 region 2" evidence="7">
    <location>
        <begin position="22"/>
        <end position="83"/>
    </location>
</feature>
<dbReference type="InterPro" id="IPR013325">
    <property type="entry name" value="RNA_pol_sigma_r2"/>
</dbReference>
<dbReference type="SUPFAM" id="SSF54427">
    <property type="entry name" value="NTF2-like"/>
    <property type="match status" value="1"/>
</dbReference>
<dbReference type="NCBIfam" id="TIGR02960">
    <property type="entry name" value="SigX5"/>
    <property type="match status" value="1"/>
</dbReference>
<dbReference type="EMBL" id="WEGI01000002">
    <property type="protein sequence ID" value="MQY25307.1"/>
    <property type="molecule type" value="Genomic_DNA"/>
</dbReference>
<dbReference type="Gene3D" id="3.10.450.50">
    <property type="match status" value="1"/>
</dbReference>
<protein>
    <submittedName>
        <fullName evidence="10">ECF RNA polymerase sigma factor SigG</fullName>
    </submittedName>
</protein>
<reference evidence="10 11" key="1">
    <citation type="submission" date="2019-10" db="EMBL/GenBank/DDBJ databases">
        <title>Nocardia macrotermitis sp. nov. and Nocardia aurantia sp. nov., isolated from the gut of fungus growing-termite Macrotermes natalensis.</title>
        <authorList>
            <person name="Benndorf R."/>
            <person name="Schwitalla J."/>
            <person name="Martin K."/>
            <person name="De Beer W."/>
            <person name="Kaster A.-K."/>
            <person name="Vollmers J."/>
            <person name="Poulsen M."/>
            <person name="Beemelmanns C."/>
        </authorList>
    </citation>
    <scope>NUCLEOTIDE SEQUENCE [LARGE SCALE GENOMIC DNA]</scope>
    <source>
        <strain evidence="10 11">RB56</strain>
    </source>
</reference>
<dbReference type="CDD" id="cd06171">
    <property type="entry name" value="Sigma70_r4"/>
    <property type="match status" value="1"/>
</dbReference>
<evidence type="ECO:0000259" key="8">
    <source>
        <dbReference type="Pfam" id="PF08281"/>
    </source>
</evidence>
<dbReference type="Gene3D" id="1.10.10.10">
    <property type="entry name" value="Winged helix-like DNA-binding domain superfamily/Winged helix DNA-binding domain"/>
    <property type="match status" value="1"/>
</dbReference>
<feature type="domain" description="SnoaL-like" evidence="9">
    <location>
        <begin position="207"/>
        <end position="266"/>
    </location>
</feature>
<evidence type="ECO:0000256" key="2">
    <source>
        <dbReference type="ARBA" id="ARBA00011344"/>
    </source>
</evidence>
<dbReference type="Pfam" id="PF04542">
    <property type="entry name" value="Sigma70_r2"/>
    <property type="match status" value="1"/>
</dbReference>
<dbReference type="PANTHER" id="PTHR43133">
    <property type="entry name" value="RNA POLYMERASE ECF-TYPE SIGMA FACTO"/>
    <property type="match status" value="1"/>
</dbReference>
<dbReference type="InterPro" id="IPR014284">
    <property type="entry name" value="RNA_pol_sigma-70_dom"/>
</dbReference>
<dbReference type="PANTHER" id="PTHR43133:SF65">
    <property type="entry name" value="ECF RNA POLYMERASE SIGMA FACTOR SIGG"/>
    <property type="match status" value="1"/>
</dbReference>
<dbReference type="Gene3D" id="1.10.1740.10">
    <property type="match status" value="1"/>
</dbReference>
<evidence type="ECO:0000256" key="3">
    <source>
        <dbReference type="ARBA" id="ARBA00023015"/>
    </source>
</evidence>
<evidence type="ECO:0000256" key="6">
    <source>
        <dbReference type="ARBA" id="ARBA00023163"/>
    </source>
</evidence>
<keyword evidence="3" id="KW-0805">Transcription regulation</keyword>